<dbReference type="Gene3D" id="3.90.245.10">
    <property type="entry name" value="Ribonucleoside hydrolase-like"/>
    <property type="match status" value="1"/>
</dbReference>
<dbReference type="EMBL" id="CP002546">
    <property type="protein sequence ID" value="ADY60760.1"/>
    <property type="molecule type" value="Genomic_DNA"/>
</dbReference>
<dbReference type="GO" id="GO:0016799">
    <property type="term" value="F:hydrolase activity, hydrolyzing N-glycosyl compounds"/>
    <property type="evidence" value="ECO:0007669"/>
    <property type="project" value="InterPro"/>
</dbReference>
<feature type="chain" id="PRO_5003257007" evidence="1">
    <location>
        <begin position="30"/>
        <end position="348"/>
    </location>
</feature>
<dbReference type="InterPro" id="IPR036452">
    <property type="entry name" value="Ribo_hydro-like"/>
</dbReference>
<dbReference type="PANTHER" id="PTHR43264:SF1">
    <property type="entry name" value="INOSINE_URIDINE-PREFERRING NUCLEOSIDE HYDROLASE DOMAIN-CONTAINING PROTEIN"/>
    <property type="match status" value="1"/>
</dbReference>
<dbReference type="CDD" id="cd02652">
    <property type="entry name" value="nuc_hydro_2"/>
    <property type="match status" value="1"/>
</dbReference>
<dbReference type="eggNOG" id="COG1957">
    <property type="taxonomic scope" value="Bacteria"/>
</dbReference>
<dbReference type="KEGG" id="pbs:Plabr_3163"/>
<feature type="domain" description="Inosine/uridine-preferring nucleoside hydrolase" evidence="2">
    <location>
        <begin position="36"/>
        <end position="305"/>
    </location>
</feature>
<proteinExistence type="predicted"/>
<protein>
    <submittedName>
        <fullName evidence="3">Inosine/uridine-preferring nucleoside hydrolase</fullName>
    </submittedName>
</protein>
<dbReference type="HOGENOM" id="CLU_055874_0_0_0"/>
<gene>
    <name evidence="3" type="ordered locus">Plabr_3163</name>
</gene>
<dbReference type="Proteomes" id="UP000006860">
    <property type="component" value="Chromosome"/>
</dbReference>
<organism evidence="3 4">
    <name type="scientific">Rubinisphaera brasiliensis (strain ATCC 49424 / DSM 5305 / JCM 21570 / IAM 15109 / NBRC 103401 / IFAM 1448)</name>
    <name type="common">Planctomyces brasiliensis</name>
    <dbReference type="NCBI Taxonomy" id="756272"/>
    <lineage>
        <taxon>Bacteria</taxon>
        <taxon>Pseudomonadati</taxon>
        <taxon>Planctomycetota</taxon>
        <taxon>Planctomycetia</taxon>
        <taxon>Planctomycetales</taxon>
        <taxon>Planctomycetaceae</taxon>
        <taxon>Rubinisphaera</taxon>
    </lineage>
</organism>
<dbReference type="InterPro" id="IPR001910">
    <property type="entry name" value="Inosine/uridine_hydrolase_dom"/>
</dbReference>
<keyword evidence="4" id="KW-1185">Reference proteome</keyword>
<dbReference type="Pfam" id="PF01156">
    <property type="entry name" value="IU_nuc_hydro"/>
    <property type="match status" value="1"/>
</dbReference>
<name>F0SIT6_RUBBR</name>
<evidence type="ECO:0000256" key="1">
    <source>
        <dbReference type="SAM" id="SignalP"/>
    </source>
</evidence>
<reference evidence="4" key="1">
    <citation type="submission" date="2011-02" db="EMBL/GenBank/DDBJ databases">
        <title>The complete genome of Planctomyces brasiliensis DSM 5305.</title>
        <authorList>
            <person name="Lucas S."/>
            <person name="Copeland A."/>
            <person name="Lapidus A."/>
            <person name="Bruce D."/>
            <person name="Goodwin L."/>
            <person name="Pitluck S."/>
            <person name="Kyrpides N."/>
            <person name="Mavromatis K."/>
            <person name="Pagani I."/>
            <person name="Ivanova N."/>
            <person name="Ovchinnikova G."/>
            <person name="Lu M."/>
            <person name="Detter J.C."/>
            <person name="Han C."/>
            <person name="Land M."/>
            <person name="Hauser L."/>
            <person name="Markowitz V."/>
            <person name="Cheng J.-F."/>
            <person name="Hugenholtz P."/>
            <person name="Woyke T."/>
            <person name="Wu D."/>
            <person name="Tindall B."/>
            <person name="Pomrenke H.G."/>
            <person name="Brambilla E."/>
            <person name="Klenk H.-P."/>
            <person name="Eisen J.A."/>
        </authorList>
    </citation>
    <scope>NUCLEOTIDE SEQUENCE [LARGE SCALE GENOMIC DNA]</scope>
    <source>
        <strain evidence="4">ATCC 49424 / DSM 5305 / JCM 21570 / NBRC 103401 / IFAM 1448</strain>
    </source>
</reference>
<keyword evidence="3" id="KW-0378">Hydrolase</keyword>
<dbReference type="SUPFAM" id="SSF53590">
    <property type="entry name" value="Nucleoside hydrolase"/>
    <property type="match status" value="1"/>
</dbReference>
<evidence type="ECO:0000313" key="3">
    <source>
        <dbReference type="EMBL" id="ADY60760.1"/>
    </source>
</evidence>
<dbReference type="AlphaFoldDB" id="F0SIT6"/>
<sequence>MQRVCLPARTRLAAALMCFAITCLSNDLAAAEPVPVIFDTDMANDCDDAGALAVLNALADNGEANILAVVTNRKCPSGVSGAACDAINTYYGRGDIPIGTDKDGAKVPWKSPSSYTPILSADFPHDSDEDASLPDALTVYRKTLAAAADNSVVICSVGALSNLEDLLNSPGDEHSPLTGKELITRKVQRTVIMGAAFPRSARPETNIRLDPPAAVAVVCEWPGEIIWQGYEVGAALHCGQSLLQVPEDNPVRRAFELRPFLGKRSIDRGKPAHDQAAVLLAVRGIDEKYWRQSPFGRVVIDSDSHSEWKPQANGRHCYVAIEGHPDDLAGLIDELMTQPPRQRTKGTE</sequence>
<dbReference type="STRING" id="756272.Plabr_3163"/>
<keyword evidence="1" id="KW-0732">Signal</keyword>
<feature type="signal peptide" evidence="1">
    <location>
        <begin position="1"/>
        <end position="29"/>
    </location>
</feature>
<dbReference type="OrthoDB" id="209323at2"/>
<accession>F0SIT6</accession>
<dbReference type="PANTHER" id="PTHR43264">
    <property type="match status" value="1"/>
</dbReference>
<evidence type="ECO:0000259" key="2">
    <source>
        <dbReference type="Pfam" id="PF01156"/>
    </source>
</evidence>
<evidence type="ECO:0000313" key="4">
    <source>
        <dbReference type="Proteomes" id="UP000006860"/>
    </source>
</evidence>